<evidence type="ECO:0000259" key="6">
    <source>
        <dbReference type="Pfam" id="PF01628"/>
    </source>
</evidence>
<keyword evidence="8" id="KW-1185">Reference proteome</keyword>
<evidence type="ECO:0000256" key="3">
    <source>
        <dbReference type="ARBA" id="ARBA00023016"/>
    </source>
</evidence>
<comment type="similarity">
    <text evidence="5">Belongs to the HrcA family.</text>
</comment>
<dbReference type="NCBIfam" id="TIGR00331">
    <property type="entry name" value="hrcA"/>
    <property type="match status" value="1"/>
</dbReference>
<dbReference type="InterPro" id="IPR002571">
    <property type="entry name" value="HrcA"/>
</dbReference>
<evidence type="ECO:0000256" key="5">
    <source>
        <dbReference type="HAMAP-Rule" id="MF_00081"/>
    </source>
</evidence>
<sequence>MDELTERQKLILSVVIHEYVRTANPVGSMHLVERYHLDMSSATVRNELSTLTEMGYLRQPYTSAGRVPTEEGYRYFVGRLLQETNLPDTTRRTISHQFYQSRNDVDQWMRLAASVLAHQSRAASLVTAPHPARAVIKHLELISTRGRQVLLVLVLVGGEVHQRLITLSESVSQEQLSTSASHLKQLFQGQDVEGVQALSAQLPPLEAELTEYVVDEMNHMDALVSGEVYLDGLTNVLAEPEFSGSDDARRAIRVLEERSMLQELLARTVLSSNSMNGVQVLIGGEGTSWDELRQCSIVLARYGTPGLTTGTLGVLGPMRMPYGRTISVVRFLSGLLSDLVSETMEEELSNTSGEVN</sequence>
<dbReference type="InterPro" id="IPR029016">
    <property type="entry name" value="GAF-like_dom_sf"/>
</dbReference>
<dbReference type="Pfam" id="PF01628">
    <property type="entry name" value="HrcA"/>
    <property type="match status" value="1"/>
</dbReference>
<dbReference type="RefSeq" id="WP_075072854.1">
    <property type="nucleotide sequence ID" value="NZ_DF967972.1"/>
</dbReference>
<evidence type="ECO:0000313" key="8">
    <source>
        <dbReference type="Proteomes" id="UP000055060"/>
    </source>
</evidence>
<dbReference type="GO" id="GO:0045892">
    <property type="term" value="P:negative regulation of DNA-templated transcription"/>
    <property type="evidence" value="ECO:0007669"/>
    <property type="project" value="UniProtKB-UniRule"/>
</dbReference>
<dbReference type="AlphaFoldDB" id="A0A0S7BI15"/>
<reference evidence="7" key="1">
    <citation type="submission" date="2015-07" db="EMBL/GenBank/DDBJ databases">
        <title>Draft Genome Sequences of Anaerolinea thermolimosa IMO-1, Bellilinea caldifistulae GOMI-1, Leptolinea tardivitalis YMTK-2, Levilinea saccharolytica KIBI-1,Longilinea arvoryzae KOME-1, Previously Described as Members of the Anaerolineaceae (Chloroflexi).</title>
        <authorList>
            <person name="Sekiguchi Y."/>
            <person name="Ohashi A."/>
            <person name="Matsuura N."/>
            <person name="Tourlousse M.D."/>
        </authorList>
    </citation>
    <scope>NUCLEOTIDE SEQUENCE [LARGE SCALE GENOMIC DNA]</scope>
    <source>
        <strain evidence="7">KOME-1</strain>
    </source>
</reference>
<dbReference type="HAMAP" id="MF_00081">
    <property type="entry name" value="HrcA"/>
    <property type="match status" value="1"/>
</dbReference>
<evidence type="ECO:0000256" key="4">
    <source>
        <dbReference type="ARBA" id="ARBA00023163"/>
    </source>
</evidence>
<dbReference type="Gene3D" id="1.10.10.10">
    <property type="entry name" value="Winged helix-like DNA-binding domain superfamily/Winged helix DNA-binding domain"/>
    <property type="match status" value="1"/>
</dbReference>
<dbReference type="EMBL" id="DF967972">
    <property type="protein sequence ID" value="GAP13521.1"/>
    <property type="molecule type" value="Genomic_DNA"/>
</dbReference>
<dbReference type="PANTHER" id="PTHR34824:SF1">
    <property type="entry name" value="HEAT-INDUCIBLE TRANSCRIPTION REPRESSOR HRCA"/>
    <property type="match status" value="1"/>
</dbReference>
<keyword evidence="4 5" id="KW-0804">Transcription</keyword>
<keyword evidence="1 5" id="KW-0678">Repressor</keyword>
<keyword evidence="2 5" id="KW-0805">Transcription regulation</keyword>
<dbReference type="SUPFAM" id="SSF46785">
    <property type="entry name" value="Winged helix' DNA-binding domain"/>
    <property type="match status" value="1"/>
</dbReference>
<dbReference type="InterPro" id="IPR021153">
    <property type="entry name" value="HrcA_C"/>
</dbReference>
<evidence type="ECO:0000256" key="1">
    <source>
        <dbReference type="ARBA" id="ARBA00022491"/>
    </source>
</evidence>
<evidence type="ECO:0000313" key="7">
    <source>
        <dbReference type="EMBL" id="GAP13521.1"/>
    </source>
</evidence>
<proteinExistence type="inferred from homology"/>
<keyword evidence="3 5" id="KW-0346">Stress response</keyword>
<dbReference type="PANTHER" id="PTHR34824">
    <property type="entry name" value="HEAT-INDUCIBLE TRANSCRIPTION REPRESSOR HRCA"/>
    <property type="match status" value="1"/>
</dbReference>
<dbReference type="InterPro" id="IPR036390">
    <property type="entry name" value="WH_DNA-bd_sf"/>
</dbReference>
<protein>
    <recommendedName>
        <fullName evidence="5">Heat-inducible transcription repressor HrcA</fullName>
    </recommendedName>
</protein>
<comment type="function">
    <text evidence="5">Negative regulator of class I heat shock genes (grpE-dnaK-dnaJ and groELS operons). Prevents heat-shock induction of these operons.</text>
</comment>
<evidence type="ECO:0000256" key="2">
    <source>
        <dbReference type="ARBA" id="ARBA00023015"/>
    </source>
</evidence>
<dbReference type="PIRSF" id="PIRSF005485">
    <property type="entry name" value="HrcA"/>
    <property type="match status" value="1"/>
</dbReference>
<dbReference type="STRING" id="360412.LARV_01275"/>
<organism evidence="7">
    <name type="scientific">Longilinea arvoryzae</name>
    <dbReference type="NCBI Taxonomy" id="360412"/>
    <lineage>
        <taxon>Bacteria</taxon>
        <taxon>Bacillati</taxon>
        <taxon>Chloroflexota</taxon>
        <taxon>Anaerolineae</taxon>
        <taxon>Anaerolineales</taxon>
        <taxon>Anaerolineaceae</taxon>
        <taxon>Longilinea</taxon>
    </lineage>
</organism>
<dbReference type="Proteomes" id="UP000055060">
    <property type="component" value="Unassembled WGS sequence"/>
</dbReference>
<dbReference type="InterPro" id="IPR036388">
    <property type="entry name" value="WH-like_DNA-bd_sf"/>
</dbReference>
<dbReference type="GO" id="GO:0003677">
    <property type="term" value="F:DNA binding"/>
    <property type="evidence" value="ECO:0007669"/>
    <property type="project" value="InterPro"/>
</dbReference>
<accession>A0A0S7BI15</accession>
<dbReference type="Gene3D" id="3.30.450.40">
    <property type="match status" value="1"/>
</dbReference>
<dbReference type="SUPFAM" id="SSF55781">
    <property type="entry name" value="GAF domain-like"/>
    <property type="match status" value="1"/>
</dbReference>
<feature type="domain" description="Heat-inducible transcription repressor HrcA C-terminal" evidence="6">
    <location>
        <begin position="106"/>
        <end position="326"/>
    </location>
</feature>
<name>A0A0S7BI15_9CHLR</name>
<gene>
    <name evidence="5" type="primary">hrcA</name>
    <name evidence="7" type="ORF">LARV_01275</name>
</gene>